<gene>
    <name evidence="1" type="ORF">HXA33_02315</name>
</gene>
<evidence type="ECO:0000313" key="1">
    <source>
        <dbReference type="EMBL" id="MCR6095367.1"/>
    </source>
</evidence>
<accession>A0A9Q4AZP8</accession>
<dbReference type="InterPro" id="IPR002060">
    <property type="entry name" value="Squ/phyt_synthse"/>
</dbReference>
<dbReference type="Pfam" id="PF00494">
    <property type="entry name" value="SQS_PSY"/>
    <property type="match status" value="1"/>
</dbReference>
<dbReference type="RefSeq" id="WP_257820068.1">
    <property type="nucleotide sequence ID" value="NZ_JABXYM010000001.1"/>
</dbReference>
<sequence length="273" mass="31551">MKNEKQLHKEAMRQLKKTSRTFYIPITLLEPTLKKTVASAYLCMRAIDEIEDHENLEPATKSHLLSKTSVLLSDTFNNDAYLELIEPYKQLLPEVTIRLGDWLSVCPADIIEKVQESTSIMAQGMAKWAEKNWDIQTKEDLDDYTYYVAGLVGVMLSDIWEWRDGTKTDRDYAIAYGRGLQTVNILRNQEEDKDRGISFIPENWNIADTFQYAEANLALGDEYMKDITSKNVSLFCKIPLELAKRTLHVLKSGREKMSRDEVNQTVEDIKNYH</sequence>
<dbReference type="Proteomes" id="UP001057753">
    <property type="component" value="Unassembled WGS sequence"/>
</dbReference>
<reference evidence="1" key="1">
    <citation type="submission" date="2020-06" db="EMBL/GenBank/DDBJ databases">
        <title>Insight into the genomes of haloalkaliphilic bacilli from Kenyan soda lakes.</title>
        <authorList>
            <person name="Mwirichia R."/>
            <person name="Villamizar G.C."/>
            <person name="Poehlein A."/>
            <person name="Mugweru J."/>
            <person name="Kipnyargis A."/>
            <person name="Kiplimo D."/>
            <person name="Orwa P."/>
            <person name="Daniel R."/>
        </authorList>
    </citation>
    <scope>NUCLEOTIDE SEQUENCE</scope>
    <source>
        <strain evidence="1">B1096_S55</strain>
    </source>
</reference>
<dbReference type="PANTHER" id="PTHR11626">
    <property type="entry name" value="FARNESYL-DIPHOSPHATE FARNESYLTRANSFERASE"/>
    <property type="match status" value="1"/>
</dbReference>
<dbReference type="Gene3D" id="1.10.600.10">
    <property type="entry name" value="Farnesyl Diphosphate Synthase"/>
    <property type="match status" value="1"/>
</dbReference>
<dbReference type="InterPro" id="IPR008949">
    <property type="entry name" value="Isoprenoid_synthase_dom_sf"/>
</dbReference>
<name>A0A9Q4AZP8_SALAG</name>
<organism evidence="1 2">
    <name type="scientific">Salipaludibacillus agaradhaerens</name>
    <name type="common">Bacillus agaradhaerens</name>
    <dbReference type="NCBI Taxonomy" id="76935"/>
    <lineage>
        <taxon>Bacteria</taxon>
        <taxon>Bacillati</taxon>
        <taxon>Bacillota</taxon>
        <taxon>Bacilli</taxon>
        <taxon>Bacillales</taxon>
        <taxon>Bacillaceae</taxon>
    </lineage>
</organism>
<proteinExistence type="predicted"/>
<dbReference type="GO" id="GO:0045338">
    <property type="term" value="P:farnesyl diphosphate metabolic process"/>
    <property type="evidence" value="ECO:0007669"/>
    <property type="project" value="InterPro"/>
</dbReference>
<dbReference type="GO" id="GO:0051996">
    <property type="term" value="F:squalene synthase [NAD(P)H] activity"/>
    <property type="evidence" value="ECO:0007669"/>
    <property type="project" value="InterPro"/>
</dbReference>
<dbReference type="PANTHER" id="PTHR11626:SF2">
    <property type="entry name" value="SQUALENE SYNTHASE"/>
    <property type="match status" value="1"/>
</dbReference>
<dbReference type="AlphaFoldDB" id="A0A9Q4AZP8"/>
<keyword evidence="2" id="KW-1185">Reference proteome</keyword>
<comment type="caution">
    <text evidence="1">The sequence shown here is derived from an EMBL/GenBank/DDBJ whole genome shotgun (WGS) entry which is preliminary data.</text>
</comment>
<dbReference type="SUPFAM" id="SSF48576">
    <property type="entry name" value="Terpenoid synthases"/>
    <property type="match status" value="1"/>
</dbReference>
<dbReference type="InterPro" id="IPR044844">
    <property type="entry name" value="Trans_IPPS_euk-type"/>
</dbReference>
<dbReference type="EMBL" id="JABXYM010000001">
    <property type="protein sequence ID" value="MCR6095367.1"/>
    <property type="molecule type" value="Genomic_DNA"/>
</dbReference>
<protein>
    <submittedName>
        <fullName evidence="1">Squalene/phytoene synthase family protein</fullName>
    </submittedName>
</protein>
<evidence type="ECO:0000313" key="2">
    <source>
        <dbReference type="Proteomes" id="UP001057753"/>
    </source>
</evidence>